<dbReference type="OrthoDB" id="515334at2"/>
<protein>
    <submittedName>
        <fullName evidence="2">Uncharacterized protein</fullName>
    </submittedName>
</protein>
<keyword evidence="1" id="KW-0812">Transmembrane</keyword>
<accession>A0A0F5YJJ9</accession>
<proteinExistence type="predicted"/>
<feature type="transmembrane region" description="Helical" evidence="1">
    <location>
        <begin position="149"/>
        <end position="168"/>
    </location>
</feature>
<evidence type="ECO:0000313" key="2">
    <source>
        <dbReference type="EMBL" id="KKD39079.2"/>
    </source>
</evidence>
<dbReference type="RefSeq" id="WP_049558626.1">
    <property type="nucleotide sequence ID" value="NZ_LATL02000086.1"/>
</dbReference>
<keyword evidence="1" id="KW-0472">Membrane</keyword>
<evidence type="ECO:0000256" key="1">
    <source>
        <dbReference type="SAM" id="Phobius"/>
    </source>
</evidence>
<keyword evidence="1" id="KW-1133">Transmembrane helix</keyword>
<reference evidence="2 3" key="1">
    <citation type="submission" date="2015-06" db="EMBL/GenBank/DDBJ databases">
        <title>Draft genome assembly of filamentous brackish cyanobacterium Limnoraphis robusta strain CS-951.</title>
        <authorList>
            <person name="Willis A."/>
            <person name="Parks M."/>
            <person name="Burford M.A."/>
        </authorList>
    </citation>
    <scope>NUCLEOTIDE SEQUENCE [LARGE SCALE GENOMIC DNA]</scope>
    <source>
        <strain evidence="2 3">CS-951</strain>
    </source>
</reference>
<comment type="caution">
    <text evidence="2">The sequence shown here is derived from an EMBL/GenBank/DDBJ whole genome shotgun (WGS) entry which is preliminary data.</text>
</comment>
<sequence length="177" mass="19730">MIAQKFVRKVKQKLKKIPILSLGLLSLAIVPGLMMIGFVSTVTLTCERTEQTQGNCDLEESGLLGSSFTEIPIESLQGAQIIKKNIEDLADSDYSAFYVALLTENGRVFLPFYRLDHHYAQDVVAQINDFIDNPETLILEIDEDSRSSAYLWGAMLLGVGGGLFSTWVSRAKRFNCF</sequence>
<evidence type="ECO:0000313" key="3">
    <source>
        <dbReference type="Proteomes" id="UP000033607"/>
    </source>
</evidence>
<dbReference type="Proteomes" id="UP000033607">
    <property type="component" value="Unassembled WGS sequence"/>
</dbReference>
<dbReference type="EMBL" id="LATL02000086">
    <property type="protein sequence ID" value="KKD39079.2"/>
    <property type="molecule type" value="Genomic_DNA"/>
</dbReference>
<dbReference type="AlphaFoldDB" id="A0A0F5YJJ9"/>
<gene>
    <name evidence="2" type="ORF">WN50_05445</name>
</gene>
<name>A0A0F5YJJ9_9CYAN</name>
<organism evidence="2 3">
    <name type="scientific">Limnoraphis robusta CS-951</name>
    <dbReference type="NCBI Taxonomy" id="1637645"/>
    <lineage>
        <taxon>Bacteria</taxon>
        <taxon>Bacillati</taxon>
        <taxon>Cyanobacteriota</taxon>
        <taxon>Cyanophyceae</taxon>
        <taxon>Oscillatoriophycideae</taxon>
        <taxon>Oscillatoriales</taxon>
        <taxon>Sirenicapillariaceae</taxon>
        <taxon>Limnoraphis</taxon>
    </lineage>
</organism>